<dbReference type="InParanoid" id="A0A2P6N931"/>
<evidence type="ECO:0000313" key="2">
    <source>
        <dbReference type="Proteomes" id="UP000241769"/>
    </source>
</evidence>
<dbReference type="Proteomes" id="UP000241769">
    <property type="component" value="Unassembled WGS sequence"/>
</dbReference>
<proteinExistence type="predicted"/>
<comment type="caution">
    <text evidence="1">The sequence shown here is derived from an EMBL/GenBank/DDBJ whole genome shotgun (WGS) entry which is preliminary data.</text>
</comment>
<protein>
    <submittedName>
        <fullName evidence="1">Uncharacterized protein</fullName>
    </submittedName>
</protein>
<evidence type="ECO:0000313" key="1">
    <source>
        <dbReference type="EMBL" id="PRP80451.1"/>
    </source>
</evidence>
<keyword evidence="2" id="KW-1185">Reference proteome</keyword>
<accession>A0A2P6N931</accession>
<reference evidence="1 2" key="1">
    <citation type="journal article" date="2018" name="Genome Biol. Evol.">
        <title>Multiple Roots of Fruiting Body Formation in Amoebozoa.</title>
        <authorList>
            <person name="Hillmann F."/>
            <person name="Forbes G."/>
            <person name="Novohradska S."/>
            <person name="Ferling I."/>
            <person name="Riege K."/>
            <person name="Groth M."/>
            <person name="Westermann M."/>
            <person name="Marz M."/>
            <person name="Spaller T."/>
            <person name="Winckler T."/>
            <person name="Schaap P."/>
            <person name="Glockner G."/>
        </authorList>
    </citation>
    <scope>NUCLEOTIDE SEQUENCE [LARGE SCALE GENOMIC DNA]</scope>
    <source>
        <strain evidence="1 2">Jena</strain>
    </source>
</reference>
<sequence length="204" mass="21848">MRKSLSETLNRARSSHLHGQHDVHWPPIGLSFGVIISAGVIGSFNMNTITVLSCLMGPESAFLALMPTYNSPERPMVSGNQLSSIFLDIDDFCFDHVTVTVNRANSDVGVMRDMIFRGNSAASSEGALYVLNNSLINYAVLFVNQSPATASLQFTNCTFSLNRGNMGAAIYTSVDTTFIGGSIGNHPVVQSSIYDVSSGLTSLA</sequence>
<dbReference type="AlphaFoldDB" id="A0A2P6N931"/>
<organism evidence="1 2">
    <name type="scientific">Planoprotostelium fungivorum</name>
    <dbReference type="NCBI Taxonomy" id="1890364"/>
    <lineage>
        <taxon>Eukaryota</taxon>
        <taxon>Amoebozoa</taxon>
        <taxon>Evosea</taxon>
        <taxon>Variosea</taxon>
        <taxon>Cavosteliida</taxon>
        <taxon>Cavosteliaceae</taxon>
        <taxon>Planoprotostelium</taxon>
    </lineage>
</organism>
<gene>
    <name evidence="1" type="ORF">PROFUN_11906</name>
</gene>
<dbReference type="EMBL" id="MDYQ01000149">
    <property type="protein sequence ID" value="PRP80451.1"/>
    <property type="molecule type" value="Genomic_DNA"/>
</dbReference>
<name>A0A2P6N931_9EUKA</name>